<comment type="subcellular location">
    <subcellularLocation>
        <location evidence="1">Membrane</location>
        <topology evidence="1">Single-pass membrane protein</topology>
    </subcellularLocation>
</comment>
<keyword evidence="6" id="KW-1133">Transmembrane helix</keyword>
<feature type="domain" description="Ig-like" evidence="12">
    <location>
        <begin position="2212"/>
        <end position="2301"/>
    </location>
</feature>
<proteinExistence type="predicted"/>
<feature type="domain" description="Ig-like" evidence="12">
    <location>
        <begin position="2015"/>
        <end position="2105"/>
    </location>
</feature>
<keyword evidence="7" id="KW-0472">Membrane</keyword>
<feature type="domain" description="Ig-like" evidence="12">
    <location>
        <begin position="1907"/>
        <end position="2009"/>
    </location>
</feature>
<evidence type="ECO:0000256" key="6">
    <source>
        <dbReference type="ARBA" id="ARBA00022989"/>
    </source>
</evidence>
<keyword evidence="8" id="KW-1015">Disulfide bond</keyword>
<feature type="domain" description="Ig-like" evidence="12">
    <location>
        <begin position="1540"/>
        <end position="1609"/>
    </location>
</feature>
<keyword evidence="4" id="KW-0732">Signal</keyword>
<keyword evidence="5" id="KW-0677">Repeat</keyword>
<gene>
    <name evidence="13" type="primary">MXRA5</name>
    <name evidence="13" type="synonym">mxra5a</name>
</gene>
<dbReference type="InParanoid" id="H2N299"/>
<reference evidence="13" key="2">
    <citation type="submission" date="2025-08" db="UniProtKB">
        <authorList>
            <consortium name="Ensembl"/>
        </authorList>
    </citation>
    <scope>IDENTIFICATION</scope>
    <source>
        <strain evidence="13">Hd-rR</strain>
    </source>
</reference>
<keyword evidence="3" id="KW-0812">Transmembrane</keyword>
<feature type="domain" description="Ig-like" evidence="12">
    <location>
        <begin position="1614"/>
        <end position="1699"/>
    </location>
</feature>
<sequence>MLARSPRPAPLRVSSERSRGGAQSWRRTGGAGLAGVEAVFPPFPVVLDGAEERLSDGGTMGALCCLLALVLLFPRAAPARCPRPCTCPQLEELHCTFRSLLSVPGGLPVELRRINLGFNRLSGIPDGSVGGLRQLELLMLHGNNIRSVSDGAFRDLGALQMLKMSYNELQELRRNTLQGLRSLARLHLDHNRLEFIHPQAFQGLTSLKLLQLEANRLQQLHPDTFCTFTARGLLHVSTLRHLYLSENGLRSLPARLLDTMPQLENLYLHGNPWTCDCSMRWFQDWKSTFPGILKCKKVPPSSRLCPICSSPRHLHGTELHAAENLVCSVPVISLDSTEDPPQGANTERLSIEDFRDPVGNASLELQDEHRNKVDLECRVGPPRDLAETTWQQVTPLQLSVNISFSVDLKCPVGSGKYEQLWRLIAYYSRAPAHLDRGAVLNGGGPPAYAYTQNPATDALYYTGLRVSMATGPAWLMQPSLDLQLDRAQSSQNTVWLVLKTRLSETLDLQLLPRQRRPWVLIWSTNTSQEVHSAVLGSASQMTCSTHSSEPAGVRWILPDGSIMEAPGPDRRVSVTQDGRLLIGAVTHVDTGAYYCIAKVNGDFAVHPFYLAVFESSGAPPGGDGPMVSTETPTGSPISLNCSASGSPEPDVSWILPDNSIVGLRTNSSRAQVFSNGTLVIQKVQASDAGYYRCVAMNNQGTDTAASKVIVLKRRGPMGPSRKPQTGPQPAAGVSTRVDVLAGEAEEASGAPQMEEPTSRPHAVRKIPAEALVLGRKRHPHRNARKNHSVLRNPSGPMDHKVLVERRTTNVTNNRIDPGKWASILAKIRDRNKTLSLLVQNQSESRTSLDQRVPMSVLKEQPDTTKHTSSDQRVLKEQPETTKHTVLKEQPETTKHTGPDQRVLKEQPETAKHTSSDQRVLKEQPETTKHTSPDQRVLKEQPETTKHTSPDQRVLKEQPETTKHKSPDQKVLKEQPETTKHKSPDQRVLKEQPETTKHTSPDQRVLKEQPETTKHKSPDQKVLKEQPETTKHKSPDQKVLKEQPETTKHTSPDQRVLKEQPETTKHTSPDQRVLKEQPETTKHKSPDQKVLKEQPETTKHTSPDQRVLKEQPETTKHKSPDQVVTPFPNTDQPPNTALLPVPVQSFTLSLTWNHELTTGGGVLHPLTTTALVHTSTPRWSSTNPPNSRTPSPPNTRPGKGNPDGSATRPGNLQVTETQSQVPDLSLSGFMQTSVAPTPKPLPPTRQSRTRPRKPASRRRNSGRRKRPNRRKHTAVKAPPTSGTPAPTNREQSEVAPTTTVVQFSDGQTPSFSEVSHDPDPRTSSTLAYSYDVEDSLLLATPPLQPPSAATPSLRSAHDNPPATTESPSFPSSPLSSSQLPGTPQEPVPADPLLDPESSVGGSLLVIRTSAENPETTAPPAGSANTPSAPEEAVVKMSTASSDAPSRPDPVQPSRTTPYSPAPTPSATRDSPTLAQLKPPQSELPTETLSLSPQTQSWDSRWAGPTPGGKPWTPPGRLQTVSVNAEADAQLPCGGLAALSPSWTRAATGMYDSDPLCPPLGQRFTQGSGTRRFEVHPNGTLTIRKTQMTDSGQYFCTVQNQHGLKEEAAVNFVVQPPLATRHRDVSVRFGGTVDLECEVEERPESLVLWVLPSQARLAAGSEASQRRVAVHKDGTLQIQQVDLSDRGMYRCVTEAGLSAVSVHLNVLAEPPVIQQVQYENQTLAEGSSTFIHCTATGVPQPVIHWITPDGVRFTAIQLLTRPDLLIFPNGTLYLPKLGPQSSGIYKCYASNALASSWRTVTVNVKRNQALAKATITTSSPQRTDWAYGGRLLLDCVAAGHPEPRILWRTPSKKLVDAQYSFDPRIRVFPNGTIAVQSVTERDAGDYLCLARNKMGDDYVQLRVNVLMRPAKIEQKQPRSQQEVVYGGDLTVDCVASGLPPPQISWALPDGTMVNPGLSKDAARSGQSRRYGVFENGTLYLNHVSPHEEGIYTCYVENLLGKDEVKVRVRVTNGASPPRIQDKGSNTARVLYGETATLGCIANGNPVPTITWWSPSNRVIQPGKEKYYVMSNGSLVVQDAQSLDEGNYTCKASSSAGQDHKVTRLEVSTPFHVAGGVGGAADIIKVTAVEGQSKVVDCAPFGIPAPHVLWILPGHVVLPAPYHSDGLTVHPNGTLEMRSLKTSDSGQLVCFARKEGGEVRMVFSLDVRKAARMTPANGPMAESIPLTPGSTVSLNCSFDTLTLPQLTWILPDGTVLLRGARLFKFFHRHDGTLVISNPSAAESGTYRCLGQSPAGLLEREVTLSPRMKPEITSRYESPVRVLTGDTLLLHCQTTGDHVTLVWTLPSAVMLNRLQRAGRYAVLDNGTLAIRQVSVHDRGRYVCRGSNQHGSSLLSVSVSVIGHAPRITSGPPSVTYAKQGVAVQLNCAATGMPKSEVAWETPDKMRLAVSAQPRLFGNKYLHPQGSLVIQSPTHRDSGVYRCTARNNLGSDSRATFLNVF</sequence>
<dbReference type="Gene3D" id="3.80.10.10">
    <property type="entry name" value="Ribonuclease Inhibitor"/>
    <property type="match status" value="2"/>
</dbReference>
<dbReference type="InterPro" id="IPR003598">
    <property type="entry name" value="Ig_sub2"/>
</dbReference>
<dbReference type="FunFam" id="2.60.40.10:FF:000076">
    <property type="entry name" value="Leucine-rich repeat and Ig domain-containing 4"/>
    <property type="match status" value="1"/>
</dbReference>
<feature type="compositionally biased region" description="Polar residues" evidence="11">
    <location>
        <begin position="1481"/>
        <end position="1497"/>
    </location>
</feature>
<dbReference type="Bgee" id="ENSORLG00000020650">
    <property type="expression patterns" value="Expressed in animal zygote and 8 other cell types or tissues"/>
</dbReference>
<accession>H2N299</accession>
<dbReference type="eggNOG" id="KOG0619">
    <property type="taxonomic scope" value="Eukaryota"/>
</dbReference>
<keyword evidence="9" id="KW-0325">Glycoprotein</keyword>
<organism evidence="13 14">
    <name type="scientific">Oryzias latipes</name>
    <name type="common">Japanese rice fish</name>
    <name type="synonym">Japanese killifish</name>
    <dbReference type="NCBI Taxonomy" id="8090"/>
    <lineage>
        <taxon>Eukaryota</taxon>
        <taxon>Metazoa</taxon>
        <taxon>Chordata</taxon>
        <taxon>Craniata</taxon>
        <taxon>Vertebrata</taxon>
        <taxon>Euteleostomi</taxon>
        <taxon>Actinopterygii</taxon>
        <taxon>Neopterygii</taxon>
        <taxon>Teleostei</taxon>
        <taxon>Neoteleostei</taxon>
        <taxon>Acanthomorphata</taxon>
        <taxon>Ovalentaria</taxon>
        <taxon>Atherinomorphae</taxon>
        <taxon>Beloniformes</taxon>
        <taxon>Adrianichthyidae</taxon>
        <taxon>Oryziinae</taxon>
        <taxon>Oryzias</taxon>
    </lineage>
</organism>
<dbReference type="GO" id="GO:0098609">
    <property type="term" value="P:cell-cell adhesion"/>
    <property type="evidence" value="ECO:0000318"/>
    <property type="project" value="GO_Central"/>
</dbReference>
<feature type="domain" description="Ig-like" evidence="12">
    <location>
        <begin position="2306"/>
        <end position="2395"/>
    </location>
</feature>
<evidence type="ECO:0000256" key="3">
    <source>
        <dbReference type="ARBA" id="ARBA00022692"/>
    </source>
</evidence>
<dbReference type="SUPFAM" id="SSF48726">
    <property type="entry name" value="Immunoglobulin"/>
    <property type="match status" value="12"/>
</dbReference>
<feature type="region of interest" description="Disordered" evidence="11">
    <location>
        <begin position="1172"/>
        <end position="1324"/>
    </location>
</feature>
<feature type="compositionally biased region" description="Polar residues" evidence="11">
    <location>
        <begin position="1207"/>
        <end position="1234"/>
    </location>
</feature>
<dbReference type="InterPro" id="IPR007110">
    <property type="entry name" value="Ig-like_dom"/>
</dbReference>
<evidence type="ECO:0000256" key="11">
    <source>
        <dbReference type="SAM" id="MobiDB-lite"/>
    </source>
</evidence>
<feature type="compositionally biased region" description="Low complexity" evidence="11">
    <location>
        <begin position="1451"/>
        <end position="1467"/>
    </location>
</feature>
<dbReference type="InterPro" id="IPR013783">
    <property type="entry name" value="Ig-like_fold"/>
</dbReference>
<dbReference type="InterPro" id="IPR000483">
    <property type="entry name" value="Cys-rich_flank_reg_C"/>
</dbReference>
<dbReference type="PANTHER" id="PTHR45842:SF4">
    <property type="entry name" value="MATRIX-REMODELING-ASSOCIATED PROTEIN 5"/>
    <property type="match status" value="1"/>
</dbReference>
<feature type="compositionally biased region" description="Low complexity" evidence="11">
    <location>
        <begin position="1179"/>
        <end position="1188"/>
    </location>
</feature>
<feature type="region of interest" description="Disordered" evidence="11">
    <location>
        <begin position="1"/>
        <end position="27"/>
    </location>
</feature>
<feature type="domain" description="Ig-like" evidence="12">
    <location>
        <begin position="1826"/>
        <end position="1902"/>
    </location>
</feature>
<evidence type="ECO:0000256" key="7">
    <source>
        <dbReference type="ARBA" id="ARBA00023136"/>
    </source>
</evidence>
<feature type="domain" description="Ig-like" evidence="12">
    <location>
        <begin position="619"/>
        <end position="709"/>
    </location>
</feature>
<dbReference type="Proteomes" id="UP000001038">
    <property type="component" value="Chromosome 2"/>
</dbReference>
<dbReference type="InterPro" id="IPR013098">
    <property type="entry name" value="Ig_I-set"/>
</dbReference>
<dbReference type="InterPro" id="IPR050467">
    <property type="entry name" value="LRFN"/>
</dbReference>
<evidence type="ECO:0000256" key="10">
    <source>
        <dbReference type="ARBA" id="ARBA00023319"/>
    </source>
</evidence>
<dbReference type="Pfam" id="PF13855">
    <property type="entry name" value="LRR_8"/>
    <property type="match status" value="2"/>
</dbReference>
<evidence type="ECO:0000256" key="5">
    <source>
        <dbReference type="ARBA" id="ARBA00022737"/>
    </source>
</evidence>
<evidence type="ECO:0000313" key="14">
    <source>
        <dbReference type="Proteomes" id="UP000001038"/>
    </source>
</evidence>
<dbReference type="InterPro" id="IPR003591">
    <property type="entry name" value="Leu-rich_rpt_typical-subtyp"/>
</dbReference>
<dbReference type="STRING" id="8090.ENSORLP00000025577"/>
<dbReference type="SMART" id="SM00408">
    <property type="entry name" value="IGc2"/>
    <property type="match status" value="12"/>
</dbReference>
<dbReference type="InterPro" id="IPR036179">
    <property type="entry name" value="Ig-like_dom_sf"/>
</dbReference>
<dbReference type="PANTHER" id="PTHR45842">
    <property type="entry name" value="SYNAPTIC ADHESION-LIKE MOLECULE SALM"/>
    <property type="match status" value="1"/>
</dbReference>
<feature type="compositionally biased region" description="Low complexity" evidence="11">
    <location>
        <begin position="1359"/>
        <end position="1381"/>
    </location>
</feature>
<reference evidence="13" key="3">
    <citation type="submission" date="2025-09" db="UniProtKB">
        <authorList>
            <consortium name="Ensembl"/>
        </authorList>
    </citation>
    <scope>IDENTIFICATION</scope>
    <source>
        <strain evidence="13">Hd-rR</strain>
    </source>
</reference>
<feature type="compositionally biased region" description="Polar residues" evidence="11">
    <location>
        <begin position="838"/>
        <end position="849"/>
    </location>
</feature>
<dbReference type="InterPro" id="IPR032675">
    <property type="entry name" value="LRR_dom_sf"/>
</dbReference>
<dbReference type="FunFam" id="2.60.40.10:FF:001377">
    <property type="entry name" value="Matrix remodeling associated 5"/>
    <property type="match status" value="1"/>
</dbReference>
<dbReference type="Gene3D" id="2.60.40.10">
    <property type="entry name" value="Immunoglobulins"/>
    <property type="match status" value="12"/>
</dbReference>
<dbReference type="PROSITE" id="PS50835">
    <property type="entry name" value="IG_LIKE"/>
    <property type="match status" value="12"/>
</dbReference>
<dbReference type="SMART" id="SM00369">
    <property type="entry name" value="LRR_TYP"/>
    <property type="match status" value="6"/>
</dbReference>
<evidence type="ECO:0000256" key="8">
    <source>
        <dbReference type="ARBA" id="ARBA00023157"/>
    </source>
</evidence>
<dbReference type="PRINTS" id="PR01832">
    <property type="entry name" value="VEGFRECEPTOR"/>
</dbReference>
<evidence type="ECO:0000259" key="12">
    <source>
        <dbReference type="PROSITE" id="PS50835"/>
    </source>
</evidence>
<dbReference type="GO" id="GO:0007399">
    <property type="term" value="P:nervous system development"/>
    <property type="evidence" value="ECO:0000318"/>
    <property type="project" value="GO_Central"/>
</dbReference>
<dbReference type="Ensembl" id="ENSORLT00000025578.2">
    <property type="protein sequence ID" value="ENSORLP00000025577.2"/>
    <property type="gene ID" value="ENSORLG00000020650.2"/>
</dbReference>
<keyword evidence="2" id="KW-0433">Leucine-rich repeat</keyword>
<dbReference type="GO" id="GO:0016020">
    <property type="term" value="C:membrane"/>
    <property type="evidence" value="ECO:0007669"/>
    <property type="project" value="UniProtKB-SubCell"/>
</dbReference>
<dbReference type="InterPro" id="IPR003599">
    <property type="entry name" value="Ig_sub"/>
</dbReference>
<keyword evidence="14" id="KW-1185">Reference proteome</keyword>
<feature type="region of interest" description="Disordered" evidence="11">
    <location>
        <begin position="838"/>
        <end position="1137"/>
    </location>
</feature>
<dbReference type="SMART" id="SM00409">
    <property type="entry name" value="IG"/>
    <property type="match status" value="11"/>
</dbReference>
<feature type="region of interest" description="Disordered" evidence="11">
    <location>
        <begin position="1338"/>
        <end position="1515"/>
    </location>
</feature>
<keyword evidence="10" id="KW-0393">Immunoglobulin domain</keyword>
<evidence type="ECO:0000256" key="4">
    <source>
        <dbReference type="ARBA" id="ARBA00022729"/>
    </source>
</evidence>
<feature type="compositionally biased region" description="Polar residues" evidence="11">
    <location>
        <begin position="1279"/>
        <end position="1312"/>
    </location>
</feature>
<name>H2N299_ORYLA</name>
<dbReference type="Pfam" id="PF13927">
    <property type="entry name" value="Ig_3"/>
    <property type="match status" value="5"/>
</dbReference>
<feature type="domain" description="Ig-like" evidence="12">
    <location>
        <begin position="2401"/>
        <end position="2494"/>
    </location>
</feature>
<dbReference type="HOGENOM" id="CLU_000580_0_0_1"/>
<feature type="domain" description="Ig-like" evidence="12">
    <location>
        <begin position="1709"/>
        <end position="1801"/>
    </location>
</feature>
<evidence type="ECO:0000313" key="13">
    <source>
        <dbReference type="Ensembl" id="ENSORLP00000025577.2"/>
    </source>
</evidence>
<dbReference type="Pfam" id="PF07679">
    <property type="entry name" value="I-set"/>
    <property type="match status" value="4"/>
</dbReference>
<feature type="compositionally biased region" description="Basic and acidic residues" evidence="11">
    <location>
        <begin position="859"/>
        <end position="1119"/>
    </location>
</feature>
<evidence type="ECO:0000256" key="1">
    <source>
        <dbReference type="ARBA" id="ARBA00004167"/>
    </source>
</evidence>
<evidence type="ECO:0000256" key="9">
    <source>
        <dbReference type="ARBA" id="ARBA00023180"/>
    </source>
</evidence>
<evidence type="ECO:0000256" key="2">
    <source>
        <dbReference type="ARBA" id="ARBA00022614"/>
    </source>
</evidence>
<dbReference type="SUPFAM" id="SSF52058">
    <property type="entry name" value="L domain-like"/>
    <property type="match status" value="1"/>
</dbReference>
<dbReference type="CDD" id="cd00096">
    <property type="entry name" value="Ig"/>
    <property type="match status" value="4"/>
</dbReference>
<feature type="compositionally biased region" description="Basic residues" evidence="11">
    <location>
        <begin position="1246"/>
        <end position="1273"/>
    </location>
</feature>
<feature type="domain" description="Ig-like" evidence="12">
    <location>
        <begin position="517"/>
        <end position="597"/>
    </location>
</feature>
<protein>
    <submittedName>
        <fullName evidence="13">Matrix remodeling associated 5</fullName>
    </submittedName>
</protein>
<dbReference type="InterPro" id="IPR001611">
    <property type="entry name" value="Leu-rich_rpt"/>
</dbReference>
<reference evidence="13 14" key="1">
    <citation type="journal article" date="2007" name="Nature">
        <title>The medaka draft genome and insights into vertebrate genome evolution.</title>
        <authorList>
            <person name="Kasahara M."/>
            <person name="Naruse K."/>
            <person name="Sasaki S."/>
            <person name="Nakatani Y."/>
            <person name="Qu W."/>
            <person name="Ahsan B."/>
            <person name="Yamada T."/>
            <person name="Nagayasu Y."/>
            <person name="Doi K."/>
            <person name="Kasai Y."/>
            <person name="Jindo T."/>
            <person name="Kobayashi D."/>
            <person name="Shimada A."/>
            <person name="Toyoda A."/>
            <person name="Kuroki Y."/>
            <person name="Fujiyama A."/>
            <person name="Sasaki T."/>
            <person name="Shimizu A."/>
            <person name="Asakawa S."/>
            <person name="Shimizu N."/>
            <person name="Hashimoto S."/>
            <person name="Yang J."/>
            <person name="Lee Y."/>
            <person name="Matsushima K."/>
            <person name="Sugano S."/>
            <person name="Sakaizumi M."/>
            <person name="Narita T."/>
            <person name="Ohishi K."/>
            <person name="Haga S."/>
            <person name="Ohta F."/>
            <person name="Nomoto H."/>
            <person name="Nogata K."/>
            <person name="Morishita T."/>
            <person name="Endo T."/>
            <person name="Shin-I T."/>
            <person name="Takeda H."/>
            <person name="Morishita S."/>
            <person name="Kohara Y."/>
        </authorList>
    </citation>
    <scope>NUCLEOTIDE SEQUENCE [LARGE SCALE GENOMIC DNA]</scope>
    <source>
        <strain evidence="13 14">Hd-rR</strain>
    </source>
</reference>
<dbReference type="GeneTree" id="ENSGT00940000159942"/>
<feature type="domain" description="Ig-like" evidence="12">
    <location>
        <begin position="2107"/>
        <end position="2201"/>
    </location>
</feature>
<dbReference type="SMART" id="SM00082">
    <property type="entry name" value="LRRCT"/>
    <property type="match status" value="1"/>
</dbReference>